<dbReference type="AlphaFoldDB" id="A0A2R6X2T2"/>
<reference evidence="2" key="1">
    <citation type="journal article" date="2017" name="Cell">
        <title>Insights into land plant evolution garnered from the Marchantia polymorpha genome.</title>
        <authorList>
            <person name="Bowman J.L."/>
            <person name="Kohchi T."/>
            <person name="Yamato K.T."/>
            <person name="Jenkins J."/>
            <person name="Shu S."/>
            <person name="Ishizaki K."/>
            <person name="Yamaoka S."/>
            <person name="Nishihama R."/>
            <person name="Nakamura Y."/>
            <person name="Berger F."/>
            <person name="Adam C."/>
            <person name="Aki S.S."/>
            <person name="Althoff F."/>
            <person name="Araki T."/>
            <person name="Arteaga-Vazquez M.A."/>
            <person name="Balasubrmanian S."/>
            <person name="Barry K."/>
            <person name="Bauer D."/>
            <person name="Boehm C.R."/>
            <person name="Briginshaw L."/>
            <person name="Caballero-Perez J."/>
            <person name="Catarino B."/>
            <person name="Chen F."/>
            <person name="Chiyoda S."/>
            <person name="Chovatia M."/>
            <person name="Davies K.M."/>
            <person name="Delmans M."/>
            <person name="Demura T."/>
            <person name="Dierschke T."/>
            <person name="Dolan L."/>
            <person name="Dorantes-Acosta A.E."/>
            <person name="Eklund D.M."/>
            <person name="Florent S.N."/>
            <person name="Flores-Sandoval E."/>
            <person name="Fujiyama A."/>
            <person name="Fukuzawa H."/>
            <person name="Galik B."/>
            <person name="Grimanelli D."/>
            <person name="Grimwood J."/>
            <person name="Grossniklaus U."/>
            <person name="Hamada T."/>
            <person name="Haseloff J."/>
            <person name="Hetherington A.J."/>
            <person name="Higo A."/>
            <person name="Hirakawa Y."/>
            <person name="Hundley H.N."/>
            <person name="Ikeda Y."/>
            <person name="Inoue K."/>
            <person name="Inoue S.I."/>
            <person name="Ishida S."/>
            <person name="Jia Q."/>
            <person name="Kakita M."/>
            <person name="Kanazawa T."/>
            <person name="Kawai Y."/>
            <person name="Kawashima T."/>
            <person name="Kennedy M."/>
            <person name="Kinose K."/>
            <person name="Kinoshita T."/>
            <person name="Kohara Y."/>
            <person name="Koide E."/>
            <person name="Komatsu K."/>
            <person name="Kopischke S."/>
            <person name="Kubo M."/>
            <person name="Kyozuka J."/>
            <person name="Lagercrantz U."/>
            <person name="Lin S.S."/>
            <person name="Lindquist E."/>
            <person name="Lipzen A.M."/>
            <person name="Lu C.W."/>
            <person name="De Luna E."/>
            <person name="Martienssen R.A."/>
            <person name="Minamino N."/>
            <person name="Mizutani M."/>
            <person name="Mizutani M."/>
            <person name="Mochizuki N."/>
            <person name="Monte I."/>
            <person name="Mosher R."/>
            <person name="Nagasaki H."/>
            <person name="Nakagami H."/>
            <person name="Naramoto S."/>
            <person name="Nishitani K."/>
            <person name="Ohtani M."/>
            <person name="Okamoto T."/>
            <person name="Okumura M."/>
            <person name="Phillips J."/>
            <person name="Pollak B."/>
            <person name="Reinders A."/>
            <person name="Rovekamp M."/>
            <person name="Sano R."/>
            <person name="Sawa S."/>
            <person name="Schmid M.W."/>
            <person name="Shirakawa M."/>
            <person name="Solano R."/>
            <person name="Spunde A."/>
            <person name="Suetsugu N."/>
            <person name="Sugano S."/>
            <person name="Sugiyama A."/>
            <person name="Sun R."/>
            <person name="Suzuki Y."/>
            <person name="Takenaka M."/>
            <person name="Takezawa D."/>
            <person name="Tomogane H."/>
            <person name="Tsuzuki M."/>
            <person name="Ueda T."/>
            <person name="Umeda M."/>
            <person name="Ward J.M."/>
            <person name="Watanabe Y."/>
            <person name="Yazaki K."/>
            <person name="Yokoyama R."/>
            <person name="Yoshitake Y."/>
            <person name="Yotsui I."/>
            <person name="Zachgo S."/>
            <person name="Schmutz J."/>
        </authorList>
    </citation>
    <scope>NUCLEOTIDE SEQUENCE [LARGE SCALE GENOMIC DNA]</scope>
    <source>
        <strain evidence="2">Tak-1</strain>
    </source>
</reference>
<evidence type="ECO:0000313" key="2">
    <source>
        <dbReference type="Proteomes" id="UP000244005"/>
    </source>
</evidence>
<protein>
    <submittedName>
        <fullName evidence="1">Uncharacterized protein</fullName>
    </submittedName>
</protein>
<gene>
    <name evidence="1" type="ORF">MARPO_0040s0086</name>
</gene>
<evidence type="ECO:0000313" key="1">
    <source>
        <dbReference type="EMBL" id="PTQ40414.1"/>
    </source>
</evidence>
<keyword evidence="2" id="KW-1185">Reference proteome</keyword>
<accession>A0A2R6X2T2</accession>
<dbReference type="EMBL" id="KZ772712">
    <property type="protein sequence ID" value="PTQ40414.1"/>
    <property type="molecule type" value="Genomic_DNA"/>
</dbReference>
<name>A0A2R6X2T2_MARPO</name>
<organism evidence="1 2">
    <name type="scientific">Marchantia polymorpha</name>
    <name type="common">Common liverwort</name>
    <name type="synonym">Marchantia aquatica</name>
    <dbReference type="NCBI Taxonomy" id="3197"/>
    <lineage>
        <taxon>Eukaryota</taxon>
        <taxon>Viridiplantae</taxon>
        <taxon>Streptophyta</taxon>
        <taxon>Embryophyta</taxon>
        <taxon>Marchantiophyta</taxon>
        <taxon>Marchantiopsida</taxon>
        <taxon>Marchantiidae</taxon>
        <taxon>Marchantiales</taxon>
        <taxon>Marchantiaceae</taxon>
        <taxon>Marchantia</taxon>
    </lineage>
</organism>
<proteinExistence type="predicted"/>
<dbReference type="Proteomes" id="UP000244005">
    <property type="component" value="Unassembled WGS sequence"/>
</dbReference>
<sequence length="164" mass="18924">MLAHSIEGEKVRRGQIDQRIASCPSEAHHNVKTMEVFVTAARTECVLKTPEADEFCHHARTLEHLLPLESSQSQDAGNTFSRHARKRKFMNKFFLRREEVVHTGSVRGKDSSRHYFKRADSIYSSSPSKISQVFDLLLRGIHRRKYYEVHAFISNLESKSNLVL</sequence>